<evidence type="ECO:0000256" key="1">
    <source>
        <dbReference type="SAM" id="MobiDB-lite"/>
    </source>
</evidence>
<name>A0A2T2Z3I4_9NOCA</name>
<organism evidence="2 3">
    <name type="scientific">Nocardia nova</name>
    <dbReference type="NCBI Taxonomy" id="37330"/>
    <lineage>
        <taxon>Bacteria</taxon>
        <taxon>Bacillati</taxon>
        <taxon>Actinomycetota</taxon>
        <taxon>Actinomycetes</taxon>
        <taxon>Mycobacteriales</taxon>
        <taxon>Nocardiaceae</taxon>
        <taxon>Nocardia</taxon>
    </lineage>
</organism>
<dbReference type="AlphaFoldDB" id="A0A2T2Z3I4"/>
<feature type="compositionally biased region" description="Basic and acidic residues" evidence="1">
    <location>
        <begin position="50"/>
        <end position="71"/>
    </location>
</feature>
<evidence type="ECO:0000313" key="3">
    <source>
        <dbReference type="Proteomes" id="UP000241647"/>
    </source>
</evidence>
<sequence length="108" mass="12266">MRRESQYPARDAGQATTNSVTRPHHDKDLASAPPKENDDVSATQTSDIIGDLHHNRNQAERKHYNREEGKTKNPSSIDGMRFQLNRGNVDSDVKVALVRYVCFFRSVL</sequence>
<dbReference type="EMBL" id="PYHS01000007">
    <property type="protein sequence ID" value="PSR62300.1"/>
    <property type="molecule type" value="Genomic_DNA"/>
</dbReference>
<reference evidence="2 3" key="1">
    <citation type="submission" date="2018-02" db="EMBL/GenBank/DDBJ databases">
        <title>8 Nocardia nova and 1 Nocardia cyriacigeorgica strain used for evolution to TMP-SMX.</title>
        <authorList>
            <person name="Mehta H."/>
            <person name="Weng J."/>
            <person name="Shamoo Y."/>
        </authorList>
    </citation>
    <scope>NUCLEOTIDE SEQUENCE [LARGE SCALE GENOMIC DNA]</scope>
    <source>
        <strain evidence="2 3">ATCC 33727</strain>
    </source>
</reference>
<feature type="region of interest" description="Disordered" evidence="1">
    <location>
        <begin position="1"/>
        <end position="79"/>
    </location>
</feature>
<dbReference type="Proteomes" id="UP000241647">
    <property type="component" value="Unassembled WGS sequence"/>
</dbReference>
<accession>A0A2T2Z3I4</accession>
<comment type="caution">
    <text evidence="2">The sequence shown here is derived from an EMBL/GenBank/DDBJ whole genome shotgun (WGS) entry which is preliminary data.</text>
</comment>
<gene>
    <name evidence="2" type="ORF">C8259_15140</name>
</gene>
<protein>
    <submittedName>
        <fullName evidence="2">Uncharacterized protein</fullName>
    </submittedName>
</protein>
<proteinExistence type="predicted"/>
<evidence type="ECO:0000313" key="2">
    <source>
        <dbReference type="EMBL" id="PSR62300.1"/>
    </source>
</evidence>